<protein>
    <submittedName>
        <fullName evidence="6">Tetratricopeptide repeat protein 7A</fullName>
    </submittedName>
</protein>
<comment type="similarity">
    <text evidence="2">Belongs to the YPP1 family.</text>
</comment>
<keyword evidence="3" id="KW-0802">TPR repeat</keyword>
<evidence type="ECO:0000256" key="2">
    <source>
        <dbReference type="ARBA" id="ARBA00038251"/>
    </source>
</evidence>
<dbReference type="GO" id="GO:0072659">
    <property type="term" value="P:protein localization to plasma membrane"/>
    <property type="evidence" value="ECO:0007669"/>
    <property type="project" value="TreeGrafter"/>
</dbReference>
<organism evidence="6 7">
    <name type="scientific">Daphnia magna</name>
    <dbReference type="NCBI Taxonomy" id="35525"/>
    <lineage>
        <taxon>Eukaryota</taxon>
        <taxon>Metazoa</taxon>
        <taxon>Ecdysozoa</taxon>
        <taxon>Arthropoda</taxon>
        <taxon>Crustacea</taxon>
        <taxon>Branchiopoda</taxon>
        <taxon>Diplostraca</taxon>
        <taxon>Cladocera</taxon>
        <taxon>Anomopoda</taxon>
        <taxon>Daphniidae</taxon>
        <taxon>Daphnia</taxon>
    </lineage>
</organism>
<evidence type="ECO:0000313" key="5">
    <source>
        <dbReference type="EMBL" id="JAI82539.1"/>
    </source>
</evidence>
<dbReference type="EMBL" id="LRGB01000767">
    <property type="protein sequence ID" value="KZS16056.1"/>
    <property type="molecule type" value="Genomic_DNA"/>
</dbReference>
<reference evidence="5" key="2">
    <citation type="submission" date="2015-10" db="EMBL/GenBank/DDBJ databases">
        <authorList>
            <person name="Gilbert D.G."/>
        </authorList>
    </citation>
    <scope>NUCLEOTIDE SEQUENCE</scope>
</reference>
<comment type="function">
    <text evidence="1">Involved in endocytosis.</text>
</comment>
<dbReference type="OrthoDB" id="29013at2759"/>
<evidence type="ECO:0000313" key="6">
    <source>
        <dbReference type="EMBL" id="KZS16056.1"/>
    </source>
</evidence>
<gene>
    <name evidence="6" type="ORF">APZ42_018255</name>
</gene>
<feature type="repeat" description="TPR" evidence="3">
    <location>
        <begin position="817"/>
        <end position="850"/>
    </location>
</feature>
<dbReference type="AlphaFoldDB" id="A0A0P5DUN1"/>
<dbReference type="InterPro" id="IPR051722">
    <property type="entry name" value="Endocytosis_PI4K-reg_protein"/>
</dbReference>
<evidence type="ECO:0000256" key="1">
    <source>
        <dbReference type="ARBA" id="ARBA00002550"/>
    </source>
</evidence>
<name>A0A0P5DUN1_9CRUS</name>
<dbReference type="Pfam" id="PF19440">
    <property type="entry name" value="TTC7_N"/>
    <property type="match status" value="1"/>
</dbReference>
<keyword evidence="7" id="KW-1185">Reference proteome</keyword>
<dbReference type="GO" id="GO:0005886">
    <property type="term" value="C:plasma membrane"/>
    <property type="evidence" value="ECO:0007669"/>
    <property type="project" value="TreeGrafter"/>
</dbReference>
<dbReference type="Gene3D" id="1.25.40.10">
    <property type="entry name" value="Tetratricopeptide repeat domain"/>
    <property type="match status" value="2"/>
</dbReference>
<evidence type="ECO:0000313" key="7">
    <source>
        <dbReference type="Proteomes" id="UP000076858"/>
    </source>
</evidence>
<dbReference type="InterPro" id="IPR019734">
    <property type="entry name" value="TPR_rpt"/>
</dbReference>
<dbReference type="EMBL" id="GDIP01210663">
    <property type="protein sequence ID" value="JAJ12739.1"/>
    <property type="molecule type" value="Transcribed_RNA"/>
</dbReference>
<feature type="domain" description="Tetratricopeptide repeat protein 7 N-terminal" evidence="4">
    <location>
        <begin position="2"/>
        <end position="372"/>
    </location>
</feature>
<accession>A0A0P5DUN1</accession>
<dbReference type="InterPro" id="IPR045819">
    <property type="entry name" value="TTC7_N"/>
</dbReference>
<dbReference type="SUPFAM" id="SSF48452">
    <property type="entry name" value="TPR-like"/>
    <property type="match status" value="1"/>
</dbReference>
<dbReference type="GO" id="GO:0046854">
    <property type="term" value="P:phosphatidylinositol phosphate biosynthetic process"/>
    <property type="evidence" value="ECO:0007669"/>
    <property type="project" value="TreeGrafter"/>
</dbReference>
<dbReference type="Proteomes" id="UP000076858">
    <property type="component" value="Unassembled WGS sequence"/>
</dbReference>
<sequence>MTSKKSTGKLEVDVQKLRDEGSWKKLIELTEGGKVGINDQLANFLLGEAKLEQYLEEHTPYDAANQTHAESKTGLQEAKQYLTLPAGIEGSRTTGSMDAQLLLAKLHFACGEYNESLQFLSEAGLDQLTEKPLPVRSLKIIAESFAVQALALEKIPPGSTHGKNNDSRDQQILRSMEIAGDIALLYLQEQDKLQGQSNWSIATTGSNSPLPPLTEQRIGMLLETALLRAPLIHIKAQRWNEAIARYRTVLRAMESSATQTLRLTFARQLAEVLLRKVCQANYWAVGSKGPNSHWKSKYYSGSSLFSPRDVNEEVFLLLLLSEAMAVRDAVLSQSPEFRELRKASMRNATVVYDLLIVCCIQHGQTAMLCESLERALKFSFEDAHIWTQFSYSLIAAGKFNKAVLVLKEVARLCPQNPLPCLMAAKVCLEHLNLVDDGFNLASEATKRAEAQDSNVASRACLIKGIASFIKWRQSRIQPLKQNWMSVCLKSLRDATEHDPNDHLVHFYLALTHSFCRQVTQALTEVRMALRLRGEHLPSLLLLSLLLSTPAASPSSQMSSSSISSIDDEEESHVNQCQGALSLAEATLEEYPNNFDLLYIKTLLEERCFGGEVALGTAKHMLALWKQLYEDSSSAGANVTSENNPNNVSHSYSNYDTRSLAMSAVSAQHISEANERESSIYAQSVAAARAEQALSDVTSSMCSSLPKPGPAWQVQLKIWLLTGELYVRLGKCEEALACAQEAAILSPASHHVMHLRGLIHETKNEFADAKTYFKNATSLSPFHIPSLQHLGLCVHYLGSHRLAEKTLRETVRLDPVAENSWYNLGKVLEAMGDYDLAARSYSTALEVQQSSPIAPFSAVPLCFE</sequence>
<dbReference type="Pfam" id="PF13432">
    <property type="entry name" value="TPR_16"/>
    <property type="match status" value="2"/>
</dbReference>
<dbReference type="PANTHER" id="PTHR23083">
    <property type="entry name" value="TETRATRICOPEPTIDE REPEAT PROTEIN, TPR"/>
    <property type="match status" value="1"/>
</dbReference>
<dbReference type="EMBL" id="GDIP01240862">
    <property type="protein sequence ID" value="JAI82539.1"/>
    <property type="molecule type" value="Transcribed_RNA"/>
</dbReference>
<evidence type="ECO:0000259" key="4">
    <source>
        <dbReference type="Pfam" id="PF19440"/>
    </source>
</evidence>
<dbReference type="InterPro" id="IPR011990">
    <property type="entry name" value="TPR-like_helical_dom_sf"/>
</dbReference>
<proteinExistence type="inferred from homology"/>
<feature type="repeat" description="TPR" evidence="3">
    <location>
        <begin position="715"/>
        <end position="748"/>
    </location>
</feature>
<evidence type="ECO:0000256" key="3">
    <source>
        <dbReference type="PROSITE-ProRule" id="PRU00339"/>
    </source>
</evidence>
<dbReference type="PANTHER" id="PTHR23083:SF464">
    <property type="entry name" value="TETRATRICOPEPTIDE REPEAT DOMAIN 7, ISOFORM A"/>
    <property type="match status" value="1"/>
</dbReference>
<reference evidence="5" key="1">
    <citation type="submission" date="2015-10" db="EMBL/GenBank/DDBJ databases">
        <title>Daphnia magna gene sets from two clonal populations assembled and annotated with EvidentialGene.</title>
        <authorList>
            <person name="Gilbert D."/>
            <person name="Podicheti R."/>
            <person name="Orsini L."/>
            <person name="Colbourne J."/>
            <person name="Pfrender M."/>
        </authorList>
    </citation>
    <scope>NUCLEOTIDE SEQUENCE</scope>
</reference>
<dbReference type="STRING" id="35525.A0A0P5DUN1"/>
<dbReference type="SMART" id="SM00028">
    <property type="entry name" value="TPR"/>
    <property type="match status" value="7"/>
</dbReference>
<dbReference type="PROSITE" id="PS50005">
    <property type="entry name" value="TPR"/>
    <property type="match status" value="2"/>
</dbReference>
<reference evidence="6 7" key="3">
    <citation type="submission" date="2016-03" db="EMBL/GenBank/DDBJ databases">
        <title>EvidentialGene: Evidence-directed Construction of Genes on Genomes.</title>
        <authorList>
            <person name="Gilbert D.G."/>
            <person name="Choi J.-H."/>
            <person name="Mockaitis K."/>
            <person name="Colbourne J."/>
            <person name="Pfrender M."/>
        </authorList>
    </citation>
    <scope>NUCLEOTIDE SEQUENCE [LARGE SCALE GENOMIC DNA]</scope>
    <source>
        <strain evidence="6 7">Xinb3</strain>
        <tissue evidence="6">Complete organism</tissue>
    </source>
</reference>